<keyword evidence="5" id="KW-0493">Microtubule</keyword>
<dbReference type="GO" id="GO:0005874">
    <property type="term" value="C:microtubule"/>
    <property type="evidence" value="ECO:0007669"/>
    <property type="project" value="UniProtKB-KW"/>
</dbReference>
<organism evidence="12 13">
    <name type="scientific">Macrostomum lignano</name>
    <dbReference type="NCBI Taxonomy" id="282301"/>
    <lineage>
        <taxon>Eukaryota</taxon>
        <taxon>Metazoa</taxon>
        <taxon>Spiralia</taxon>
        <taxon>Lophotrochozoa</taxon>
        <taxon>Platyhelminthes</taxon>
        <taxon>Rhabditophora</taxon>
        <taxon>Macrostomorpha</taxon>
        <taxon>Macrostomida</taxon>
        <taxon>Macrostomidae</taxon>
        <taxon>Macrostomum</taxon>
    </lineage>
</organism>
<keyword evidence="7" id="KW-0067">ATP-binding</keyword>
<evidence type="ECO:0000256" key="4">
    <source>
        <dbReference type="ARBA" id="ARBA00022598"/>
    </source>
</evidence>
<evidence type="ECO:0000256" key="11">
    <source>
        <dbReference type="SAM" id="MobiDB-lite"/>
    </source>
</evidence>
<dbReference type="GO" id="GO:0070740">
    <property type="term" value="F:tubulin-glutamic acid ligase activity"/>
    <property type="evidence" value="ECO:0007669"/>
    <property type="project" value="TreeGrafter"/>
</dbReference>
<keyword evidence="3" id="KW-0963">Cytoplasm</keyword>
<dbReference type="Proteomes" id="UP000095280">
    <property type="component" value="Unplaced"/>
</dbReference>
<sequence length="627" mass="68355">FQAVSAKDTYVISKAYLYQLGFCRFCTVKYTPSSQDLDNMFAHLTNVSIQKHGNEYNAVHAKMDCVQNLRTFLEGTRGKAVSDRLFDDMNWLIIQLAEGRLQRHGQRQALFRVLRLRRHHHRQQPEALADRSQRVAFAVFDNVSRPRHEAQAHQRCHQHRHTPGEGPDVRWSKVPARENLGHFDLLYDEELAQMDFLASERGKAGFPRSAATPGGGGSGFSVSSGGQRERHLEDVYTACKQKEQQAADASADNSPVGMDSAAVQEKLQFLECYLNSDICLIQGLVTARQQTQPHSGGERTTSAGDALYSEAEAADLVFAHAHHLHLLSLAQPLASPPTRRLPGSREAAGRSQQQQLATSSPPRPCCSRSCAACCGFWTPRCTLLRLPNPALAAFIDELWTMAHAVPRRPALLVCAGPLLDEIRIIGLCSRLVDALDVNYTASAAASLLAARELPDGNNPHGELLRHSVLVQPWPSTGKLRAACLECAMADLRMASSTAMSRPGRLHWSALTCHITPQSLKMILVLLPQHELRPAAVPPAPPACFRSVRLPAELKGQRSTTMATAPPGLVHCLLPDISACDAGLPSSDAIVSSAAVIGANSGDKTDSAEEFLVFEDDPSKTSPDALLS</sequence>
<evidence type="ECO:0000256" key="3">
    <source>
        <dbReference type="ARBA" id="ARBA00022490"/>
    </source>
</evidence>
<name>A0A1I8F7H3_9PLAT</name>
<dbReference type="GO" id="GO:0005524">
    <property type="term" value="F:ATP binding"/>
    <property type="evidence" value="ECO:0007669"/>
    <property type="project" value="UniProtKB-KW"/>
</dbReference>
<evidence type="ECO:0000256" key="10">
    <source>
        <dbReference type="ARBA" id="ARBA00023273"/>
    </source>
</evidence>
<feature type="region of interest" description="Disordered" evidence="11">
    <location>
        <begin position="335"/>
        <end position="364"/>
    </location>
</feature>
<comment type="similarity">
    <text evidence="2">Belongs to the tubulin polyglutamylase family.</text>
</comment>
<feature type="region of interest" description="Disordered" evidence="11">
    <location>
        <begin position="204"/>
        <end position="227"/>
    </location>
</feature>
<evidence type="ECO:0000313" key="12">
    <source>
        <dbReference type="Proteomes" id="UP000095280"/>
    </source>
</evidence>
<dbReference type="GO" id="GO:0000226">
    <property type="term" value="P:microtubule cytoskeleton organization"/>
    <property type="evidence" value="ECO:0007669"/>
    <property type="project" value="TreeGrafter"/>
</dbReference>
<evidence type="ECO:0000256" key="5">
    <source>
        <dbReference type="ARBA" id="ARBA00022701"/>
    </source>
</evidence>
<dbReference type="GO" id="GO:0015631">
    <property type="term" value="F:tubulin binding"/>
    <property type="evidence" value="ECO:0007669"/>
    <property type="project" value="TreeGrafter"/>
</dbReference>
<evidence type="ECO:0000256" key="6">
    <source>
        <dbReference type="ARBA" id="ARBA00022741"/>
    </source>
</evidence>
<dbReference type="WBParaSite" id="maker-unitig_23579-snap-gene-0.3-mRNA-1">
    <property type="protein sequence ID" value="maker-unitig_23579-snap-gene-0.3-mRNA-1"/>
    <property type="gene ID" value="maker-unitig_23579-snap-gene-0.3"/>
</dbReference>
<evidence type="ECO:0000256" key="8">
    <source>
        <dbReference type="ARBA" id="ARBA00023069"/>
    </source>
</evidence>
<accession>A0A1I8F7H3</accession>
<dbReference type="PANTHER" id="PTHR12241:SF31">
    <property type="entry name" value="POLYGLUTAMYLASE COMPLEX SUBUNIT TTLL1"/>
    <property type="match status" value="1"/>
</dbReference>
<keyword evidence="6" id="KW-0547">Nucleotide-binding</keyword>
<protein>
    <submittedName>
        <fullName evidence="13">Centrosomal protein of 44 kDa</fullName>
    </submittedName>
</protein>
<keyword evidence="8" id="KW-0969">Cilium</keyword>
<evidence type="ECO:0000256" key="1">
    <source>
        <dbReference type="ARBA" id="ARBA00004120"/>
    </source>
</evidence>
<comment type="subcellular location">
    <subcellularLocation>
        <location evidence="1">Cytoplasm</location>
        <location evidence="1">Cytoskeleton</location>
        <location evidence="1">Cilium basal body</location>
    </subcellularLocation>
</comment>
<dbReference type="Gene3D" id="3.30.470.20">
    <property type="entry name" value="ATP-grasp fold, B domain"/>
    <property type="match status" value="1"/>
</dbReference>
<keyword evidence="12" id="KW-1185">Reference proteome</keyword>
<keyword evidence="10" id="KW-0966">Cell projection</keyword>
<keyword evidence="4" id="KW-0436">Ligase</keyword>
<proteinExistence type="inferred from homology"/>
<keyword evidence="9" id="KW-0206">Cytoskeleton</keyword>
<evidence type="ECO:0000256" key="9">
    <source>
        <dbReference type="ARBA" id="ARBA00023212"/>
    </source>
</evidence>
<evidence type="ECO:0000256" key="7">
    <source>
        <dbReference type="ARBA" id="ARBA00022840"/>
    </source>
</evidence>
<dbReference type="PANTHER" id="PTHR12241">
    <property type="entry name" value="TUBULIN POLYGLUTAMYLASE"/>
    <property type="match status" value="1"/>
</dbReference>
<dbReference type="AlphaFoldDB" id="A0A1I8F7H3"/>
<dbReference type="GO" id="GO:0036064">
    <property type="term" value="C:ciliary basal body"/>
    <property type="evidence" value="ECO:0007669"/>
    <property type="project" value="TreeGrafter"/>
</dbReference>
<evidence type="ECO:0000313" key="13">
    <source>
        <dbReference type="WBParaSite" id="maker-unitig_23579-snap-gene-0.3-mRNA-1"/>
    </source>
</evidence>
<evidence type="ECO:0000256" key="2">
    <source>
        <dbReference type="ARBA" id="ARBA00006118"/>
    </source>
</evidence>
<feature type="region of interest" description="Disordered" evidence="11">
    <location>
        <begin position="152"/>
        <end position="172"/>
    </location>
</feature>
<dbReference type="Pfam" id="PF03133">
    <property type="entry name" value="TTL"/>
    <property type="match status" value="1"/>
</dbReference>
<reference evidence="13" key="1">
    <citation type="submission" date="2016-11" db="UniProtKB">
        <authorList>
            <consortium name="WormBaseParasite"/>
        </authorList>
    </citation>
    <scope>IDENTIFICATION</scope>
</reference>
<dbReference type="InterPro" id="IPR004344">
    <property type="entry name" value="TTL/TTLL_fam"/>
</dbReference>